<keyword evidence="11" id="KW-1185">Reference proteome</keyword>
<gene>
    <name evidence="10" type="ORF">SAMN06269117_12025</name>
</gene>
<feature type="transmembrane region" description="Helical" evidence="8">
    <location>
        <begin position="398"/>
        <end position="416"/>
    </location>
</feature>
<dbReference type="Pfam" id="PF07690">
    <property type="entry name" value="MFS_1"/>
    <property type="match status" value="1"/>
</dbReference>
<keyword evidence="7 8" id="KW-0472">Membrane</keyword>
<dbReference type="EMBL" id="FXTM01000020">
    <property type="protein sequence ID" value="SMO70237.1"/>
    <property type="molecule type" value="Genomic_DNA"/>
</dbReference>
<feature type="transmembrane region" description="Helical" evidence="8">
    <location>
        <begin position="162"/>
        <end position="183"/>
    </location>
</feature>
<accession>A0A521DES0</accession>
<feature type="domain" description="Major facilitator superfamily (MFS) profile" evidence="9">
    <location>
        <begin position="10"/>
        <end position="506"/>
    </location>
</feature>
<dbReference type="GO" id="GO:0005886">
    <property type="term" value="C:plasma membrane"/>
    <property type="evidence" value="ECO:0007669"/>
    <property type="project" value="UniProtKB-SubCell"/>
</dbReference>
<feature type="transmembrane region" description="Helical" evidence="8">
    <location>
        <begin position="76"/>
        <end position="95"/>
    </location>
</feature>
<dbReference type="PANTHER" id="PTHR42718:SF9">
    <property type="entry name" value="MAJOR FACILITATOR SUPERFAMILY MULTIDRUG TRANSPORTER MFSC"/>
    <property type="match status" value="1"/>
</dbReference>
<feature type="transmembrane region" description="Helical" evidence="8">
    <location>
        <begin position="265"/>
        <end position="283"/>
    </location>
</feature>
<feature type="transmembrane region" description="Helical" evidence="8">
    <location>
        <begin position="195"/>
        <end position="215"/>
    </location>
</feature>
<dbReference type="PROSITE" id="PS50850">
    <property type="entry name" value="MFS"/>
    <property type="match status" value="1"/>
</dbReference>
<evidence type="ECO:0000256" key="7">
    <source>
        <dbReference type="ARBA" id="ARBA00023136"/>
    </source>
</evidence>
<keyword evidence="4" id="KW-1003">Cell membrane</keyword>
<evidence type="ECO:0000259" key="9">
    <source>
        <dbReference type="PROSITE" id="PS50850"/>
    </source>
</evidence>
<feature type="transmembrane region" description="Helical" evidence="8">
    <location>
        <begin position="330"/>
        <end position="346"/>
    </location>
</feature>
<dbReference type="Gene3D" id="1.20.1720.10">
    <property type="entry name" value="Multidrug resistance protein D"/>
    <property type="match status" value="1"/>
</dbReference>
<comment type="similarity">
    <text evidence="2">Belongs to the major facilitator superfamily. EmrB family.</text>
</comment>
<dbReference type="PRINTS" id="PR01036">
    <property type="entry name" value="TCRTETB"/>
</dbReference>
<comment type="subcellular location">
    <subcellularLocation>
        <location evidence="1">Cell membrane</location>
        <topology evidence="1">Multi-pass membrane protein</topology>
    </subcellularLocation>
</comment>
<evidence type="ECO:0000256" key="5">
    <source>
        <dbReference type="ARBA" id="ARBA00022692"/>
    </source>
</evidence>
<dbReference type="InterPro" id="IPR005829">
    <property type="entry name" value="Sugar_transporter_CS"/>
</dbReference>
<name>A0A521DES0_9BACT</name>
<dbReference type="NCBIfam" id="TIGR00711">
    <property type="entry name" value="efflux_EmrB"/>
    <property type="match status" value="1"/>
</dbReference>
<evidence type="ECO:0000256" key="1">
    <source>
        <dbReference type="ARBA" id="ARBA00004651"/>
    </source>
</evidence>
<evidence type="ECO:0000256" key="3">
    <source>
        <dbReference type="ARBA" id="ARBA00022448"/>
    </source>
</evidence>
<reference evidence="10 11" key="1">
    <citation type="submission" date="2017-05" db="EMBL/GenBank/DDBJ databases">
        <authorList>
            <person name="Varghese N."/>
            <person name="Submissions S."/>
        </authorList>
    </citation>
    <scope>NUCLEOTIDE SEQUENCE [LARGE SCALE GENOMIC DNA]</scope>
    <source>
        <strain evidence="10 11">DSM 16304</strain>
    </source>
</reference>
<dbReference type="SUPFAM" id="SSF103473">
    <property type="entry name" value="MFS general substrate transporter"/>
    <property type="match status" value="1"/>
</dbReference>
<dbReference type="PANTHER" id="PTHR42718">
    <property type="entry name" value="MAJOR FACILITATOR SUPERFAMILY MULTIDRUG TRANSPORTER MFSC"/>
    <property type="match status" value="1"/>
</dbReference>
<feature type="transmembrane region" description="Helical" evidence="8">
    <location>
        <begin position="101"/>
        <end position="123"/>
    </location>
</feature>
<evidence type="ECO:0000256" key="8">
    <source>
        <dbReference type="SAM" id="Phobius"/>
    </source>
</evidence>
<dbReference type="PROSITE" id="PS00217">
    <property type="entry name" value="SUGAR_TRANSPORT_2"/>
    <property type="match status" value="1"/>
</dbReference>
<feature type="transmembrane region" description="Helical" evidence="8">
    <location>
        <begin position="135"/>
        <end position="156"/>
    </location>
</feature>
<dbReference type="Proteomes" id="UP000317315">
    <property type="component" value="Unassembled WGS sequence"/>
</dbReference>
<dbReference type="InterPro" id="IPR020846">
    <property type="entry name" value="MFS_dom"/>
</dbReference>
<feature type="transmembrane region" description="Helical" evidence="8">
    <location>
        <begin position="476"/>
        <end position="501"/>
    </location>
</feature>
<dbReference type="CDD" id="cd17503">
    <property type="entry name" value="MFS_LmrB_MDR_like"/>
    <property type="match status" value="1"/>
</dbReference>
<dbReference type="AlphaFoldDB" id="A0A521DES0"/>
<feature type="transmembrane region" description="Helical" evidence="8">
    <location>
        <begin position="227"/>
        <end position="244"/>
    </location>
</feature>
<keyword evidence="6 8" id="KW-1133">Transmembrane helix</keyword>
<keyword evidence="3" id="KW-0813">Transport</keyword>
<dbReference type="InterPro" id="IPR004638">
    <property type="entry name" value="EmrB-like"/>
</dbReference>
<evidence type="ECO:0000256" key="4">
    <source>
        <dbReference type="ARBA" id="ARBA00022475"/>
    </source>
</evidence>
<feature type="transmembrane region" description="Helical" evidence="8">
    <location>
        <begin position="7"/>
        <end position="28"/>
    </location>
</feature>
<dbReference type="InterPro" id="IPR036259">
    <property type="entry name" value="MFS_trans_sf"/>
</dbReference>
<evidence type="ECO:0000256" key="2">
    <source>
        <dbReference type="ARBA" id="ARBA00008537"/>
    </source>
</evidence>
<evidence type="ECO:0000313" key="10">
    <source>
        <dbReference type="EMBL" id="SMO70237.1"/>
    </source>
</evidence>
<feature type="transmembrane region" description="Helical" evidence="8">
    <location>
        <begin position="358"/>
        <end position="377"/>
    </location>
</feature>
<dbReference type="Gene3D" id="1.20.1250.20">
    <property type="entry name" value="MFS general substrate transporter like domains"/>
    <property type="match status" value="1"/>
</dbReference>
<evidence type="ECO:0000313" key="11">
    <source>
        <dbReference type="Proteomes" id="UP000317315"/>
    </source>
</evidence>
<dbReference type="GO" id="GO:0022857">
    <property type="term" value="F:transmembrane transporter activity"/>
    <property type="evidence" value="ECO:0007669"/>
    <property type="project" value="InterPro"/>
</dbReference>
<feature type="transmembrane region" description="Helical" evidence="8">
    <location>
        <begin position="48"/>
        <end position="69"/>
    </location>
</feature>
<organism evidence="10 11">
    <name type="scientific">Balnearium lithotrophicum</name>
    <dbReference type="NCBI Taxonomy" id="223788"/>
    <lineage>
        <taxon>Bacteria</taxon>
        <taxon>Pseudomonadati</taxon>
        <taxon>Aquificota</taxon>
        <taxon>Aquificia</taxon>
        <taxon>Desulfurobacteriales</taxon>
        <taxon>Desulfurobacteriaceae</taxon>
        <taxon>Balnearium</taxon>
    </lineage>
</organism>
<protein>
    <submittedName>
        <fullName evidence="10">MFS transporter, DHA2 family, multidrug resistance protein</fullName>
    </submittedName>
</protein>
<evidence type="ECO:0000256" key="6">
    <source>
        <dbReference type="ARBA" id="ARBA00022989"/>
    </source>
</evidence>
<keyword evidence="5 8" id="KW-0812">Transmembrane</keyword>
<proteinExistence type="inferred from homology"/>
<sequence length="518" mass="57674">MKEGTKTFVIGILIVAGMFMTLLDTTIVDIALPHMMSTFHARTDEIQWVIISYMVASAVAMPVVGWLGGRLGHRNTYILGISLFTVMSALCGLSPNLDTMILGRVLQGVGEGLSVPMTMTLLFEIFPPERRGTAMGMFALGATFGPSLGPTLGGYITEHFSWRWIFYVNLLPGILVVYFLFLLFKEKKEEHNQSFDLTGLLLLGLSLSSLIVSISKGNDWGWSSLKTVSLLYISLVSAVLFTVWELKVKSPLVDLKLFKYEFFRYPVLSLTVFGMGVYASYFLLPLYLEKLREFPTITAGEVLFWPSLGTGIFSMIAGFLMDRGILRKKTSIIVGTLIFVFGTYLQQKLDLDMSKLQVILYLMPWGVGMGFFFPALSQLSLGNFKGELLRHASSLQNLLRLVGGSVGTAISTHILISSQSSHFVNLTERVSSESPQVELFLQKVQGYFQYLRSSLPDEAASRAHALLSNLYVKHAFWHSFADAFFFATICGVFTLLFAILVEERDEKIDSSPDTVVAR</sequence>
<dbReference type="InterPro" id="IPR011701">
    <property type="entry name" value="MFS"/>
</dbReference>
<feature type="transmembrane region" description="Helical" evidence="8">
    <location>
        <begin position="303"/>
        <end position="321"/>
    </location>
</feature>
<dbReference type="OrthoDB" id="102502at2"/>